<evidence type="ECO:0000313" key="1">
    <source>
        <dbReference type="Ensembl" id="ENSPREP00000012411.1"/>
    </source>
</evidence>
<dbReference type="GeneTree" id="ENSGT00940000157352"/>
<dbReference type="Ensembl" id="ENSPRET00000012544.1">
    <property type="protein sequence ID" value="ENSPREP00000012411.1"/>
    <property type="gene ID" value="ENSPREG00000008421.1"/>
</dbReference>
<reference evidence="1" key="3">
    <citation type="submission" date="2025-09" db="UniProtKB">
        <authorList>
            <consortium name="Ensembl"/>
        </authorList>
    </citation>
    <scope>IDENTIFICATION</scope>
    <source>
        <strain evidence="1">Guanapo</strain>
    </source>
</reference>
<accession>A0A3P9NS59</accession>
<proteinExistence type="predicted"/>
<dbReference type="OMA" id="LYLTHAH"/>
<dbReference type="InterPro" id="IPR042620">
    <property type="entry name" value="NSUN7"/>
</dbReference>
<dbReference type="PANTHER" id="PTHR14663:SF2">
    <property type="entry name" value="METHYLTRANSFERASE NSUN7-RELATED"/>
    <property type="match status" value="1"/>
</dbReference>
<dbReference type="STRING" id="8081.ENSPREP00000012411"/>
<dbReference type="Proteomes" id="UP000242638">
    <property type="component" value="Unassembled WGS sequence"/>
</dbReference>
<reference evidence="2" key="1">
    <citation type="submission" date="2013-11" db="EMBL/GenBank/DDBJ databases">
        <title>The genomic landscape of the Guanapo guppy.</title>
        <authorList>
            <person name="Kuenstner A."/>
            <person name="Dreyer C."/>
        </authorList>
    </citation>
    <scope>NUCLEOTIDE SEQUENCE</scope>
    <source>
        <strain evidence="2">Guanapo</strain>
    </source>
</reference>
<evidence type="ECO:0000313" key="2">
    <source>
        <dbReference type="Proteomes" id="UP000242638"/>
    </source>
</evidence>
<organism evidence="1 2">
    <name type="scientific">Poecilia reticulata</name>
    <name type="common">Guppy</name>
    <name type="synonym">Acanthophacelus reticulatus</name>
    <dbReference type="NCBI Taxonomy" id="8081"/>
    <lineage>
        <taxon>Eukaryota</taxon>
        <taxon>Metazoa</taxon>
        <taxon>Chordata</taxon>
        <taxon>Craniata</taxon>
        <taxon>Vertebrata</taxon>
        <taxon>Euteleostomi</taxon>
        <taxon>Actinopterygii</taxon>
        <taxon>Neopterygii</taxon>
        <taxon>Teleostei</taxon>
        <taxon>Neoteleostei</taxon>
        <taxon>Acanthomorphata</taxon>
        <taxon>Ovalentaria</taxon>
        <taxon>Atherinomorphae</taxon>
        <taxon>Cyprinodontiformes</taxon>
        <taxon>Poeciliidae</taxon>
        <taxon>Poeciliinae</taxon>
        <taxon>Poecilia</taxon>
    </lineage>
</organism>
<sequence>YTLSRLLLIFFPQASLFEMTEFRPVEHKVNSLNHYDQVFLQAAAIFQRLRREKPEPRQLLRYENRTDTLPLNSSDDKATQKQAYQLAFNTLKYQDLLEAVISDSFFHKSQNICSDLLPLAMVMLYDFQDRRFLLRRRPAEGEQVVVAEVRDLEKSLQRWKIKLAASLARFRVKHSLQSVSRFLSDSLRTKERRAKSLPFYAWVNTLNTRCRFPVLFFPSMAYACKYDVKRIVIGKFLQPTEDRSVCLAVSVSRPVLFDKGDVLVAGSFSALTVAHVAVAAAARSGRVLVCGADHAPVRTEEMKNLLSQMGIKSKKQFSSA</sequence>
<dbReference type="PANTHER" id="PTHR14663">
    <property type="entry name" value="METHYLTRANSFERASE NSUN7-RELATED"/>
    <property type="match status" value="1"/>
</dbReference>
<protein>
    <submittedName>
        <fullName evidence="1">Uncharacterized protein</fullName>
    </submittedName>
</protein>
<reference evidence="1" key="2">
    <citation type="submission" date="2025-08" db="UniProtKB">
        <authorList>
            <consortium name="Ensembl"/>
        </authorList>
    </citation>
    <scope>IDENTIFICATION</scope>
    <source>
        <strain evidence="1">Guanapo</strain>
    </source>
</reference>
<name>A0A3P9NS59_POERE</name>
<dbReference type="AlphaFoldDB" id="A0A3P9NS59"/>
<keyword evidence="2" id="KW-1185">Reference proteome</keyword>